<name>A0ABV6J043_9PROT</name>
<dbReference type="Proteomes" id="UP001589789">
    <property type="component" value="Unassembled WGS sequence"/>
</dbReference>
<evidence type="ECO:0008006" key="3">
    <source>
        <dbReference type="Google" id="ProtNLM"/>
    </source>
</evidence>
<dbReference type="RefSeq" id="WP_377056425.1">
    <property type="nucleotide sequence ID" value="NZ_JBHLVZ010000098.1"/>
</dbReference>
<comment type="caution">
    <text evidence="1">The sequence shown here is derived from an EMBL/GenBank/DDBJ whole genome shotgun (WGS) entry which is preliminary data.</text>
</comment>
<protein>
    <recommendedName>
        <fullName evidence="3">Histidine kinase</fullName>
    </recommendedName>
</protein>
<accession>A0ABV6J043</accession>
<reference evidence="1 2" key="1">
    <citation type="submission" date="2024-09" db="EMBL/GenBank/DDBJ databases">
        <authorList>
            <person name="Sun Q."/>
            <person name="Mori K."/>
        </authorList>
    </citation>
    <scope>NUCLEOTIDE SEQUENCE [LARGE SCALE GENOMIC DNA]</scope>
    <source>
        <strain evidence="1 2">CCM 7468</strain>
    </source>
</reference>
<keyword evidence="2" id="KW-1185">Reference proteome</keyword>
<dbReference type="EMBL" id="JBHLVZ010000098">
    <property type="protein sequence ID" value="MFC0389239.1"/>
    <property type="molecule type" value="Genomic_DNA"/>
</dbReference>
<evidence type="ECO:0000313" key="1">
    <source>
        <dbReference type="EMBL" id="MFC0389239.1"/>
    </source>
</evidence>
<proteinExistence type="predicted"/>
<evidence type="ECO:0000313" key="2">
    <source>
        <dbReference type="Proteomes" id="UP001589789"/>
    </source>
</evidence>
<gene>
    <name evidence="1" type="ORF">ACFFIC_27390</name>
</gene>
<sequence length="193" mass="19892">MAGSASPPLGKSAGASVSEQAMALLMRPVRHAVNNLSMVMNANLDAAAPHLPEGERVTRQVLRAREAAVSYDTLVRGFLALGREEGVKGAISTRFMQEVMPLLAMAAGGPLELQTQGPPVLVERRSPSLEAALVLAASGATALPAGPLPPLRLEGRRIGMGWRLPPEAGAALEALGARVEAEGEGAVIELPAG</sequence>
<organism evidence="1 2">
    <name type="scientific">Muricoccus vinaceus</name>
    <dbReference type="NCBI Taxonomy" id="424704"/>
    <lineage>
        <taxon>Bacteria</taxon>
        <taxon>Pseudomonadati</taxon>
        <taxon>Pseudomonadota</taxon>
        <taxon>Alphaproteobacteria</taxon>
        <taxon>Acetobacterales</taxon>
        <taxon>Roseomonadaceae</taxon>
        <taxon>Muricoccus</taxon>
    </lineage>
</organism>